<dbReference type="Proteomes" id="UP000305457">
    <property type="component" value="Chromosome"/>
</dbReference>
<dbReference type="Pfam" id="PF02525">
    <property type="entry name" value="Flavodoxin_2"/>
    <property type="match status" value="1"/>
</dbReference>
<feature type="domain" description="Flavodoxin-like fold" evidence="1">
    <location>
        <begin position="4"/>
        <end position="183"/>
    </location>
</feature>
<evidence type="ECO:0000313" key="4">
    <source>
        <dbReference type="Proteomes" id="UP000305457"/>
    </source>
</evidence>
<dbReference type="PANTHER" id="PTHR43741">
    <property type="entry name" value="FMN-DEPENDENT NADH-AZOREDUCTASE 1"/>
    <property type="match status" value="1"/>
</dbReference>
<dbReference type="EMBL" id="CP040825">
    <property type="protein sequence ID" value="QCZ36536.1"/>
    <property type="molecule type" value="Genomic_DNA"/>
</dbReference>
<evidence type="ECO:0000313" key="2">
    <source>
        <dbReference type="EMBL" id="QCZ36536.1"/>
    </source>
</evidence>
<dbReference type="Gene3D" id="3.40.50.360">
    <property type="match status" value="1"/>
</dbReference>
<dbReference type="InterPro" id="IPR003680">
    <property type="entry name" value="Flavodoxin_fold"/>
</dbReference>
<dbReference type="Proteomes" id="UP000315201">
    <property type="component" value="Chromosome"/>
</dbReference>
<organism evidence="3 5">
    <name type="scientific">Mycoplasma nasistruthionis</name>
    <dbReference type="NCBI Taxonomy" id="353852"/>
    <lineage>
        <taxon>Bacteria</taxon>
        <taxon>Bacillati</taxon>
        <taxon>Mycoplasmatota</taxon>
        <taxon>Mollicutes</taxon>
        <taxon>Mycoplasmataceae</taxon>
        <taxon>Mycoplasma</taxon>
    </lineage>
</organism>
<keyword evidence="5" id="KW-1185">Reference proteome</keyword>
<reference evidence="3 5" key="1">
    <citation type="submission" date="2019-06" db="EMBL/GenBank/DDBJ databases">
        <title>Mycoplasma nasistruthionis sp. nov. str Ms03.</title>
        <authorList>
            <person name="Botes A."/>
        </authorList>
    </citation>
    <scope>NUCLEOTIDE SEQUENCE [LARGE SCALE GENOMIC DNA]</scope>
    <source>
        <strain evidence="3 5">Ms03</strain>
    </source>
</reference>
<sequence length="196" mass="21840">MKKVILLDSYIISNQNSYSHNILNLIENKLTSRGHLVERYDLNKTHSKTVLSADNISTYYNDIESDKWIDLLKSSNVLVIGMPMVNFGPATVVKNFIDSIAIAEKTFSYKNSTNGMPVGYLDNLKVVIVGTQGSPEGATFGQSHVDWLKSALTFLGVKDFEVIKCFGTSLSPHSDLTMQESVKLFENQVDKIIQSI</sequence>
<dbReference type="AlphaFoldDB" id="A0A4Y6I6A2"/>
<protein>
    <submittedName>
        <fullName evidence="3">FMN-dependent NADH-azoreductase</fullName>
    </submittedName>
</protein>
<name>A0A4Y6I6A2_9MOLU</name>
<evidence type="ECO:0000259" key="1">
    <source>
        <dbReference type="Pfam" id="PF02525"/>
    </source>
</evidence>
<accession>A0A4Y6I6A2</accession>
<dbReference type="OrthoDB" id="9805013at2"/>
<dbReference type="KEGG" id="mnh:FG904_00690"/>
<accession>A0A5B7XUK1</accession>
<dbReference type="EMBL" id="CP041147">
    <property type="protein sequence ID" value="QDF64830.1"/>
    <property type="molecule type" value="Genomic_DNA"/>
</dbReference>
<dbReference type="SUPFAM" id="SSF52218">
    <property type="entry name" value="Flavoproteins"/>
    <property type="match status" value="1"/>
</dbReference>
<dbReference type="NCBIfam" id="NF002370">
    <property type="entry name" value="PRK01355.1"/>
    <property type="match status" value="1"/>
</dbReference>
<proteinExistence type="predicted"/>
<dbReference type="InterPro" id="IPR029039">
    <property type="entry name" value="Flavoprotein-like_sf"/>
</dbReference>
<reference evidence="2 4" key="2">
    <citation type="submission" date="2019-06" db="EMBL/GenBank/DDBJ databases">
        <title>Mycoplasma sp. 2F1A isolated from ostrich.</title>
        <authorList>
            <person name="Spergser J."/>
        </authorList>
    </citation>
    <scope>NUCLEOTIDE SEQUENCE [LARGE SCALE GENOMIC DNA]</scope>
    <source>
        <strain evidence="2 4">2F1A</strain>
    </source>
</reference>
<evidence type="ECO:0000313" key="3">
    <source>
        <dbReference type="EMBL" id="QDF64830.1"/>
    </source>
</evidence>
<dbReference type="InterPro" id="IPR050104">
    <property type="entry name" value="FMN-dep_NADH:Q_OxRdtase_AzoR1"/>
</dbReference>
<dbReference type="PANTHER" id="PTHR43741:SF4">
    <property type="entry name" value="FMN-DEPENDENT NADH:QUINONE OXIDOREDUCTASE"/>
    <property type="match status" value="1"/>
</dbReference>
<gene>
    <name evidence="2" type="ORF">FG904_00690</name>
    <name evidence="3" type="ORF">FIV53_00685</name>
</gene>
<dbReference type="RefSeq" id="WP_139592019.1">
    <property type="nucleotide sequence ID" value="NZ_CP040825.1"/>
</dbReference>
<evidence type="ECO:0000313" key="5">
    <source>
        <dbReference type="Proteomes" id="UP000315201"/>
    </source>
</evidence>